<sequence>MAAIIDRVDGGHMVIYLALCSQDSQHEIVRQLVRPEQSEIVSSGRATNLL</sequence>
<dbReference type="EMBL" id="JAHQIW010000164">
    <property type="protein sequence ID" value="KAJ1346390.1"/>
    <property type="molecule type" value="Genomic_DNA"/>
</dbReference>
<dbReference type="AlphaFoldDB" id="A0AAD5QG26"/>
<gene>
    <name evidence="1" type="ORF">KIN20_001165</name>
</gene>
<reference evidence="1" key="1">
    <citation type="submission" date="2021-06" db="EMBL/GenBank/DDBJ databases">
        <title>Parelaphostrongylus tenuis whole genome reference sequence.</title>
        <authorList>
            <person name="Garwood T.J."/>
            <person name="Larsen P.A."/>
            <person name="Fountain-Jones N.M."/>
            <person name="Garbe J.R."/>
            <person name="Macchietto M.G."/>
            <person name="Kania S.A."/>
            <person name="Gerhold R.W."/>
            <person name="Richards J.E."/>
            <person name="Wolf T.M."/>
        </authorList>
    </citation>
    <scope>NUCLEOTIDE SEQUENCE</scope>
    <source>
        <strain evidence="1">MNPRO001-30</strain>
        <tissue evidence="1">Meninges</tissue>
    </source>
</reference>
<comment type="caution">
    <text evidence="1">The sequence shown here is derived from an EMBL/GenBank/DDBJ whole genome shotgun (WGS) entry which is preliminary data.</text>
</comment>
<name>A0AAD5QG26_PARTN</name>
<evidence type="ECO:0000313" key="2">
    <source>
        <dbReference type="Proteomes" id="UP001196413"/>
    </source>
</evidence>
<dbReference type="Proteomes" id="UP001196413">
    <property type="component" value="Unassembled WGS sequence"/>
</dbReference>
<proteinExistence type="predicted"/>
<keyword evidence="2" id="KW-1185">Reference proteome</keyword>
<protein>
    <submittedName>
        <fullName evidence="1">Uncharacterized protein</fullName>
    </submittedName>
</protein>
<evidence type="ECO:0000313" key="1">
    <source>
        <dbReference type="EMBL" id="KAJ1346390.1"/>
    </source>
</evidence>
<organism evidence="1 2">
    <name type="scientific">Parelaphostrongylus tenuis</name>
    <name type="common">Meningeal worm</name>
    <dbReference type="NCBI Taxonomy" id="148309"/>
    <lineage>
        <taxon>Eukaryota</taxon>
        <taxon>Metazoa</taxon>
        <taxon>Ecdysozoa</taxon>
        <taxon>Nematoda</taxon>
        <taxon>Chromadorea</taxon>
        <taxon>Rhabditida</taxon>
        <taxon>Rhabditina</taxon>
        <taxon>Rhabditomorpha</taxon>
        <taxon>Strongyloidea</taxon>
        <taxon>Metastrongylidae</taxon>
        <taxon>Parelaphostrongylus</taxon>
    </lineage>
</organism>
<accession>A0AAD5QG26</accession>